<dbReference type="Pfam" id="PF25221">
    <property type="entry name" value="5TMH_Lnb"/>
    <property type="match status" value="1"/>
</dbReference>
<evidence type="ECO:0000259" key="3">
    <source>
        <dbReference type="Pfam" id="PF13387"/>
    </source>
</evidence>
<feature type="transmembrane region" description="Helical" evidence="1">
    <location>
        <begin position="285"/>
        <end position="306"/>
    </location>
</feature>
<name>A0A7G8PQS3_9FLAO</name>
<dbReference type="Proteomes" id="UP000515514">
    <property type="component" value="Chromosome"/>
</dbReference>
<dbReference type="Pfam" id="PF13387">
    <property type="entry name" value="Lnb_N"/>
    <property type="match status" value="1"/>
</dbReference>
<feature type="domain" description="Lnb-like transmembrane" evidence="4">
    <location>
        <begin position="255"/>
        <end position="392"/>
    </location>
</feature>
<proteinExistence type="predicted"/>
<dbReference type="AlphaFoldDB" id="A0A7G8PQS3"/>
<keyword evidence="1" id="KW-0812">Transmembrane</keyword>
<protein>
    <submittedName>
        <fullName evidence="5">Membrane protein</fullName>
    </submittedName>
</protein>
<reference evidence="5 6" key="1">
    <citation type="submission" date="2020-04" db="EMBL/GenBank/DDBJ databases">
        <title>Genome sequence of Altibacter aquimarinus strain ALE3EI.</title>
        <authorList>
            <person name="Oh H.-M."/>
            <person name="Jang D."/>
        </authorList>
    </citation>
    <scope>NUCLEOTIDE SEQUENCE [LARGE SCALE GENOMIC DNA]</scope>
    <source>
        <strain evidence="5 6">ALE3EI</strain>
    </source>
</reference>
<organism evidence="5 6">
    <name type="scientific">Constantimarinum furrinae</name>
    <dbReference type="NCBI Taxonomy" id="2562285"/>
    <lineage>
        <taxon>Bacteria</taxon>
        <taxon>Pseudomonadati</taxon>
        <taxon>Bacteroidota</taxon>
        <taxon>Flavobacteriia</taxon>
        <taxon>Flavobacteriales</taxon>
        <taxon>Flavobacteriaceae</taxon>
        <taxon>Altibacter/Constantimarinum group</taxon>
        <taxon>Constantimarinum</taxon>
    </lineage>
</organism>
<dbReference type="RefSeq" id="WP_186989764.1">
    <property type="nucleotide sequence ID" value="NZ_CP052909.1"/>
</dbReference>
<feature type="transmembrane region" description="Helical" evidence="1">
    <location>
        <begin position="366"/>
        <end position="384"/>
    </location>
</feature>
<feature type="transmembrane region" description="Helical" evidence="1">
    <location>
        <begin position="318"/>
        <end position="334"/>
    </location>
</feature>
<keyword evidence="1" id="KW-1133">Transmembrane helix</keyword>
<dbReference type="InterPro" id="IPR057436">
    <property type="entry name" value="5TMH_Lnb"/>
</dbReference>
<evidence type="ECO:0000256" key="2">
    <source>
        <dbReference type="SAM" id="SignalP"/>
    </source>
</evidence>
<dbReference type="InterPro" id="IPR025178">
    <property type="entry name" value="Lnb_N"/>
</dbReference>
<keyword evidence="6" id="KW-1185">Reference proteome</keyword>
<evidence type="ECO:0000256" key="1">
    <source>
        <dbReference type="SAM" id="Phobius"/>
    </source>
</evidence>
<gene>
    <name evidence="5" type="ORF">ALE3EI_0098</name>
</gene>
<keyword evidence="1" id="KW-0472">Membrane</keyword>
<keyword evidence="2" id="KW-0732">Signal</keyword>
<feature type="transmembrane region" description="Helical" evidence="1">
    <location>
        <begin position="341"/>
        <end position="360"/>
    </location>
</feature>
<evidence type="ECO:0000313" key="6">
    <source>
        <dbReference type="Proteomes" id="UP000515514"/>
    </source>
</evidence>
<sequence>MIKKLVVLLVFFLNFSAFPQIFTLSEESEISILTIGPGDNLYDKFGHSAFRVKDFAKGTDIVFNYGVYDFDTPNFYTKFAQGKLNYRLAVSPYRPFIQNYIAQDRWVEEAELELTYAEKVAIFTYLQNNALPENQYYLYDFFYDNCATKIRDVLVEVLRDKIKYNSKFIDKEYTFRELIQKNVQANSWGSLGMDVAIGAVVDREATPWEYQFLPEYVQKAAATATITHLGESQPLVKNLQTIHRVQGERDSSGFFMSPLFVFGILGLIIMYITYRDYKQKTRSRYLDGTIFFITGLIGVFLCLLWFATDHTSTANNYNLLWAFPLSLFFFTLISKREPKKWLGRYVFLLPLMLIVLITHWVSGVQVYAIGLIPLLVALFIRYTYVFSFLKKQQAQVAGINE</sequence>
<feature type="domain" description="Lnb N-terminal periplasmic" evidence="3">
    <location>
        <begin position="29"/>
        <end position="179"/>
    </location>
</feature>
<feature type="chain" id="PRO_5028967565" evidence="2">
    <location>
        <begin position="20"/>
        <end position="401"/>
    </location>
</feature>
<accession>A0A7G8PQS3</accession>
<feature type="transmembrane region" description="Helical" evidence="1">
    <location>
        <begin position="254"/>
        <end position="273"/>
    </location>
</feature>
<dbReference type="KEGG" id="alti:ALE3EI_0098"/>
<feature type="signal peptide" evidence="2">
    <location>
        <begin position="1"/>
        <end position="19"/>
    </location>
</feature>
<evidence type="ECO:0000313" key="5">
    <source>
        <dbReference type="EMBL" id="QNJ96689.1"/>
    </source>
</evidence>
<dbReference type="EMBL" id="CP052909">
    <property type="protein sequence ID" value="QNJ96689.1"/>
    <property type="molecule type" value="Genomic_DNA"/>
</dbReference>
<evidence type="ECO:0000259" key="4">
    <source>
        <dbReference type="Pfam" id="PF25221"/>
    </source>
</evidence>